<evidence type="ECO:0000313" key="2">
    <source>
        <dbReference type="Proteomes" id="UP000028701"/>
    </source>
</evidence>
<accession>A0A081D139</accession>
<dbReference type="Proteomes" id="UP000028701">
    <property type="component" value="Unassembled WGS sequence"/>
</dbReference>
<protein>
    <submittedName>
        <fullName evidence="1">Uncharacterized protein</fullName>
    </submittedName>
</protein>
<gene>
    <name evidence="1" type="ORF">RRU01S_27_00230</name>
</gene>
<reference evidence="1 2" key="1">
    <citation type="submission" date="2014-08" db="EMBL/GenBank/DDBJ databases">
        <title>Whole genome shotgun sequence of Rhizobium rubi NBRC 13261.</title>
        <authorList>
            <person name="Katano-Makiyama Y."/>
            <person name="Hosoyama A."/>
            <person name="Hashimoto M."/>
            <person name="Hosoyama Y."/>
            <person name="Noguchi M."/>
            <person name="Tsuchikane K."/>
            <person name="Uohara A."/>
            <person name="Ohji S."/>
            <person name="Ichikawa N."/>
            <person name="Kimura A."/>
            <person name="Yamazoe A."/>
            <person name="Fujita N."/>
        </authorList>
    </citation>
    <scope>NUCLEOTIDE SEQUENCE [LARGE SCALE GENOMIC DNA]</scope>
    <source>
        <strain evidence="1 2">NBRC 13261</strain>
    </source>
</reference>
<evidence type="ECO:0000313" key="1">
    <source>
        <dbReference type="EMBL" id="GAK72635.1"/>
    </source>
</evidence>
<proteinExistence type="predicted"/>
<comment type="caution">
    <text evidence="1">The sequence shown here is derived from an EMBL/GenBank/DDBJ whole genome shotgun (WGS) entry which is preliminary data.</text>
</comment>
<dbReference type="EMBL" id="BBJU01000027">
    <property type="protein sequence ID" value="GAK72635.1"/>
    <property type="molecule type" value="Genomic_DNA"/>
</dbReference>
<name>A0A081D139_9HYPH</name>
<dbReference type="AlphaFoldDB" id="A0A081D139"/>
<organism evidence="1 2">
    <name type="scientific">Agrobacterium rubi TR3 = NBRC 13261</name>
    <dbReference type="NCBI Taxonomy" id="1368415"/>
    <lineage>
        <taxon>Bacteria</taxon>
        <taxon>Pseudomonadati</taxon>
        <taxon>Pseudomonadota</taxon>
        <taxon>Alphaproteobacteria</taxon>
        <taxon>Hyphomicrobiales</taxon>
        <taxon>Rhizobiaceae</taxon>
        <taxon>Rhizobium/Agrobacterium group</taxon>
        <taxon>Agrobacterium</taxon>
    </lineage>
</organism>
<sequence length="49" mass="5670">MSFEQDVWVVRVFEQGLLLTAIFHSEDEAKEFAEIEQARMDQLTPGRAT</sequence>